<sequence length="831" mass="94244">MMPGFAVDSGGDVEMSIPQPIFKVIRAPELSSWDHAALIEWHREWERYVEKIRHRCITTGETYENVVATVKGSAKRKTLKNLATYVLKKSVDSVTDADIMSAVQARCHTLKNEFVPDVTSLFRQSLKMDLSTDDCDARISRYYEDFNGIVENDGLQKLIGADNEADAGYKSRMKSRCRLLVENLQPPVLKAQNSRLIELERHDCKSNDVALFDLILEHAKVQQRFYRMSQDYATKTDAKSMKSDRKPQRATNDKSPAPRQAPPATTVLKPSGVSAGRPPRLPPHDGCLVCKGSHWLKDCPTVTDAQREEARKRFREAKEQRSGVLRSKAAWYMVPDATVRLNGLLEVPYSPDTDADKISDLSTLRPLADNDFAFPTRADIPTAQQDAPREKSRLRVPLMTGEDGVVTIDERLWIPTSSTDLLARIFVVAHCGSQGRRGQEAMTLALKERFYIVDMDSKVAKFVRQCLLCKHFKGPRLIPRPYGPLLSPTQRNEVVHWDFLSLGKGFGESAYLLVVKDGLSHFCELFPCATPTAYVAAEALTMWYARYGMPATLLSDQGTHFRNEMMKHLAARLKVELSFTPVYSPWLSGTVERPNEDVLQVFRALLMEYGLDQHEWPYLLPAVQANLNHTRVQSLAGHAPIEVFTDLPASSALDAIVVPANASRNERVVDLADFDDMIDQLRSSLHDLQREVADAKERSDSETWQHITLLGHWVGPYKVTAALPHSFEMEYLVTGRKYEVYASRLKFYADSDLNTTTELFELVSSQGMLLGVDKFVDYRFNQVFSRWELLVSWHDLQAIENSWEPLTDLLQDVPTKVRDYINPIDDEDSRR</sequence>
<feature type="domain" description="Chromo" evidence="3">
    <location>
        <begin position="770"/>
        <end position="831"/>
    </location>
</feature>
<dbReference type="InterPro" id="IPR000953">
    <property type="entry name" value="Chromo/chromo_shadow_dom"/>
</dbReference>
<dbReference type="Gene3D" id="2.40.50.40">
    <property type="match status" value="1"/>
</dbReference>
<dbReference type="PROSITE" id="PS50994">
    <property type="entry name" value="INTEGRASE"/>
    <property type="match status" value="1"/>
</dbReference>
<dbReference type="SUPFAM" id="SSF54160">
    <property type="entry name" value="Chromo domain-like"/>
    <property type="match status" value="1"/>
</dbReference>
<dbReference type="InterPro" id="IPR001584">
    <property type="entry name" value="Integrase_cat-core"/>
</dbReference>
<dbReference type="InterPro" id="IPR050951">
    <property type="entry name" value="Retrovirus_Pol_polyprotein"/>
</dbReference>
<keyword evidence="6" id="KW-1185">Reference proteome</keyword>
<dbReference type="InterPro" id="IPR041588">
    <property type="entry name" value="Integrase_H2C2"/>
</dbReference>
<feature type="coiled-coil region" evidence="1">
    <location>
        <begin position="671"/>
        <end position="698"/>
    </location>
</feature>
<dbReference type="AlphaFoldDB" id="A0A9W7D1X6"/>
<feature type="region of interest" description="Disordered" evidence="2">
    <location>
        <begin position="233"/>
        <end position="281"/>
    </location>
</feature>
<dbReference type="SUPFAM" id="SSF53098">
    <property type="entry name" value="Ribonuclease H-like"/>
    <property type="match status" value="1"/>
</dbReference>
<dbReference type="PROSITE" id="PS50013">
    <property type="entry name" value="CHROMO_2"/>
    <property type="match status" value="1"/>
</dbReference>
<proteinExistence type="predicted"/>
<evidence type="ECO:0000259" key="4">
    <source>
        <dbReference type="PROSITE" id="PS50994"/>
    </source>
</evidence>
<dbReference type="PANTHER" id="PTHR37984:SF5">
    <property type="entry name" value="PROTEIN NYNRIN-LIKE"/>
    <property type="match status" value="1"/>
</dbReference>
<dbReference type="EMBL" id="BSXT01002170">
    <property type="protein sequence ID" value="GMF47600.1"/>
    <property type="molecule type" value="Genomic_DNA"/>
</dbReference>
<evidence type="ECO:0000313" key="5">
    <source>
        <dbReference type="EMBL" id="GMF47600.1"/>
    </source>
</evidence>
<feature type="compositionally biased region" description="Basic and acidic residues" evidence="2">
    <location>
        <begin position="234"/>
        <end position="247"/>
    </location>
</feature>
<protein>
    <submittedName>
        <fullName evidence="5">Unnamed protein product</fullName>
    </submittedName>
</protein>
<reference evidence="5" key="1">
    <citation type="submission" date="2023-04" db="EMBL/GenBank/DDBJ databases">
        <title>Phytophthora fragariaefolia NBRC 109709.</title>
        <authorList>
            <person name="Ichikawa N."/>
            <person name="Sato H."/>
            <person name="Tonouchi N."/>
        </authorList>
    </citation>
    <scope>NUCLEOTIDE SEQUENCE</scope>
    <source>
        <strain evidence="5">NBRC 109709</strain>
    </source>
</reference>
<dbReference type="InterPro" id="IPR012337">
    <property type="entry name" value="RNaseH-like_sf"/>
</dbReference>
<accession>A0A9W7D1X6</accession>
<comment type="caution">
    <text evidence="5">The sequence shown here is derived from an EMBL/GenBank/DDBJ whole genome shotgun (WGS) entry which is preliminary data.</text>
</comment>
<dbReference type="Gene3D" id="1.10.340.70">
    <property type="match status" value="1"/>
</dbReference>
<evidence type="ECO:0000313" key="6">
    <source>
        <dbReference type="Proteomes" id="UP001165121"/>
    </source>
</evidence>
<dbReference type="PANTHER" id="PTHR37984">
    <property type="entry name" value="PROTEIN CBG26694"/>
    <property type="match status" value="1"/>
</dbReference>
<name>A0A9W7D1X6_9STRA</name>
<evidence type="ECO:0000256" key="2">
    <source>
        <dbReference type="SAM" id="MobiDB-lite"/>
    </source>
</evidence>
<organism evidence="5 6">
    <name type="scientific">Phytophthora fragariaefolia</name>
    <dbReference type="NCBI Taxonomy" id="1490495"/>
    <lineage>
        <taxon>Eukaryota</taxon>
        <taxon>Sar</taxon>
        <taxon>Stramenopiles</taxon>
        <taxon>Oomycota</taxon>
        <taxon>Peronosporomycetes</taxon>
        <taxon>Peronosporales</taxon>
        <taxon>Peronosporaceae</taxon>
        <taxon>Phytophthora</taxon>
    </lineage>
</organism>
<dbReference type="GO" id="GO:0015074">
    <property type="term" value="P:DNA integration"/>
    <property type="evidence" value="ECO:0007669"/>
    <property type="project" value="InterPro"/>
</dbReference>
<dbReference type="Gene3D" id="3.30.420.10">
    <property type="entry name" value="Ribonuclease H-like superfamily/Ribonuclease H"/>
    <property type="match status" value="1"/>
</dbReference>
<evidence type="ECO:0000256" key="1">
    <source>
        <dbReference type="SAM" id="Coils"/>
    </source>
</evidence>
<dbReference type="OrthoDB" id="118872at2759"/>
<feature type="domain" description="Integrase catalytic" evidence="4">
    <location>
        <begin position="480"/>
        <end position="648"/>
    </location>
</feature>
<dbReference type="Pfam" id="PF17921">
    <property type="entry name" value="Integrase_H2C2"/>
    <property type="match status" value="1"/>
</dbReference>
<dbReference type="GO" id="GO:0003676">
    <property type="term" value="F:nucleic acid binding"/>
    <property type="evidence" value="ECO:0007669"/>
    <property type="project" value="InterPro"/>
</dbReference>
<keyword evidence="1" id="KW-0175">Coiled coil</keyword>
<dbReference type="Pfam" id="PF00665">
    <property type="entry name" value="rve"/>
    <property type="match status" value="1"/>
</dbReference>
<evidence type="ECO:0000259" key="3">
    <source>
        <dbReference type="PROSITE" id="PS50013"/>
    </source>
</evidence>
<dbReference type="InterPro" id="IPR036397">
    <property type="entry name" value="RNaseH_sf"/>
</dbReference>
<dbReference type="Proteomes" id="UP001165121">
    <property type="component" value="Unassembled WGS sequence"/>
</dbReference>
<dbReference type="InterPro" id="IPR016197">
    <property type="entry name" value="Chromo-like_dom_sf"/>
</dbReference>
<gene>
    <name evidence="5" type="ORF">Pfra01_001805400</name>
</gene>